<reference evidence="2" key="1">
    <citation type="submission" date="2023-10" db="EMBL/GenBank/DDBJ databases">
        <authorList>
            <person name="Chen Y."/>
            <person name="Shah S."/>
            <person name="Dougan E. K."/>
            <person name="Thang M."/>
            <person name="Chan C."/>
        </authorList>
    </citation>
    <scope>NUCLEOTIDE SEQUENCE [LARGE SCALE GENOMIC DNA]</scope>
</reference>
<feature type="region of interest" description="Disordered" evidence="1">
    <location>
        <begin position="26"/>
        <end position="55"/>
    </location>
</feature>
<protein>
    <recommendedName>
        <fullName evidence="4">Secreted protein</fullName>
    </recommendedName>
</protein>
<organism evidence="2 3">
    <name type="scientific">Prorocentrum cordatum</name>
    <dbReference type="NCBI Taxonomy" id="2364126"/>
    <lineage>
        <taxon>Eukaryota</taxon>
        <taxon>Sar</taxon>
        <taxon>Alveolata</taxon>
        <taxon>Dinophyceae</taxon>
        <taxon>Prorocentrales</taxon>
        <taxon>Prorocentraceae</taxon>
        <taxon>Prorocentrum</taxon>
    </lineage>
</organism>
<evidence type="ECO:0000313" key="3">
    <source>
        <dbReference type="Proteomes" id="UP001189429"/>
    </source>
</evidence>
<dbReference type="EMBL" id="CAUYUJ010017704">
    <property type="protein sequence ID" value="CAK0877122.1"/>
    <property type="molecule type" value="Genomic_DNA"/>
</dbReference>
<evidence type="ECO:0008006" key="4">
    <source>
        <dbReference type="Google" id="ProtNLM"/>
    </source>
</evidence>
<evidence type="ECO:0000256" key="1">
    <source>
        <dbReference type="SAM" id="MobiDB-lite"/>
    </source>
</evidence>
<dbReference type="Proteomes" id="UP001189429">
    <property type="component" value="Unassembled WGS sequence"/>
</dbReference>
<keyword evidence="3" id="KW-1185">Reference proteome</keyword>
<accession>A0ABN9VUA6</accession>
<proteinExistence type="predicted"/>
<feature type="compositionally biased region" description="Low complexity" evidence="1">
    <location>
        <begin position="33"/>
        <end position="55"/>
    </location>
</feature>
<gene>
    <name evidence="2" type="ORF">PCOR1329_LOCUS61267</name>
</gene>
<evidence type="ECO:0000313" key="2">
    <source>
        <dbReference type="EMBL" id="CAK0877122.1"/>
    </source>
</evidence>
<sequence>MHVAFFAGSAFIMSFNNIQASARTRCVRPASPPRSSSATQNSKSTSARTRTTARPSTAYPCKRILRLLMHQPRARCTLLICCRRPAHSGDVLRTSHTFHYDPPLIHY</sequence>
<name>A0ABN9VUA6_9DINO</name>
<comment type="caution">
    <text evidence="2">The sequence shown here is derived from an EMBL/GenBank/DDBJ whole genome shotgun (WGS) entry which is preliminary data.</text>
</comment>